<comment type="similarity">
    <text evidence="1 4">Belongs to the glycerate kinase type-1 family.</text>
</comment>
<gene>
    <name evidence="5" type="ORF">C3E79_07105</name>
</gene>
<evidence type="ECO:0000256" key="4">
    <source>
        <dbReference type="PIRNR" id="PIRNR006078"/>
    </source>
</evidence>
<evidence type="ECO:0000256" key="3">
    <source>
        <dbReference type="ARBA" id="ARBA00022777"/>
    </source>
</evidence>
<dbReference type="InterPro" id="IPR018193">
    <property type="entry name" value="Glyc_kinase_flavodox-like_fold"/>
</dbReference>
<name>A0A2S0WER4_9CORY</name>
<dbReference type="Proteomes" id="UP000244754">
    <property type="component" value="Chromosome"/>
</dbReference>
<reference evidence="6" key="1">
    <citation type="submission" date="2018-01" db="EMBL/GenBank/DDBJ databases">
        <authorList>
            <person name="Li J."/>
        </authorList>
    </citation>
    <scope>NUCLEOTIDE SEQUENCE [LARGE SCALE GENOMIC DNA]</scope>
    <source>
        <strain evidence="6">2184</strain>
    </source>
</reference>
<dbReference type="InterPro" id="IPR004381">
    <property type="entry name" value="Glycerate_kinase"/>
</dbReference>
<dbReference type="Gene3D" id="3.40.50.10350">
    <property type="entry name" value="Glycerate kinase, domain 1"/>
    <property type="match status" value="1"/>
</dbReference>
<dbReference type="InterPro" id="IPR018197">
    <property type="entry name" value="Glycerate_kinase_RE-like"/>
</dbReference>
<proteinExistence type="inferred from homology"/>
<dbReference type="KEGG" id="clia:C3E79_07105"/>
<keyword evidence="2 4" id="KW-0808">Transferase</keyword>
<dbReference type="Pfam" id="PF02595">
    <property type="entry name" value="Gly_kinase"/>
    <property type="match status" value="1"/>
</dbReference>
<keyword evidence="3 4" id="KW-0418">Kinase</keyword>
<dbReference type="PIRSF" id="PIRSF006078">
    <property type="entry name" value="GlxK"/>
    <property type="match status" value="1"/>
</dbReference>
<dbReference type="AlphaFoldDB" id="A0A2S0WER4"/>
<dbReference type="EMBL" id="CP026948">
    <property type="protein sequence ID" value="AWB84275.1"/>
    <property type="molecule type" value="Genomic_DNA"/>
</dbReference>
<dbReference type="Gene3D" id="3.90.1510.10">
    <property type="entry name" value="Glycerate kinase, domain 2"/>
    <property type="match status" value="1"/>
</dbReference>
<dbReference type="PANTHER" id="PTHR21599">
    <property type="entry name" value="GLYCERATE KINASE"/>
    <property type="match status" value="1"/>
</dbReference>
<dbReference type="GO" id="GO:0008887">
    <property type="term" value="F:glycerate kinase activity"/>
    <property type="evidence" value="ECO:0007669"/>
    <property type="project" value="UniProtKB-UniRule"/>
</dbReference>
<protein>
    <submittedName>
        <fullName evidence="5">Glycerate kinase</fullName>
    </submittedName>
</protein>
<accession>A0A2S0WER4</accession>
<dbReference type="SUPFAM" id="SSF110738">
    <property type="entry name" value="Glycerate kinase I"/>
    <property type="match status" value="1"/>
</dbReference>
<evidence type="ECO:0000313" key="5">
    <source>
        <dbReference type="EMBL" id="AWB84275.1"/>
    </source>
</evidence>
<dbReference type="GO" id="GO:0031388">
    <property type="term" value="P:organic acid phosphorylation"/>
    <property type="evidence" value="ECO:0007669"/>
    <property type="project" value="UniProtKB-UniRule"/>
</dbReference>
<evidence type="ECO:0000256" key="2">
    <source>
        <dbReference type="ARBA" id="ARBA00022679"/>
    </source>
</evidence>
<sequence length="383" mass="38250">MTRITPENPASCPTIVIAPDAFKSTATAQQAAQWLSDGVASVTPHAHVITSPMADGGEGTSALFDGELITLPTTDAAGRLTEASYTFDAASATAYIDVAAASGLPKVADHPVATTGDTFGTGVLIADAETRGARRIVMGLGGSATVDGGTGILVALGVNPLNSAGYSLNPGGAALIDLADFDTAKVNIPAASVDWVLLADALVPATGPDGAAAVFGPQKGASEADVDALDRALARLCEVTGVDGSTPGFGAAGAIPVGLHWLSRLLHGNDDHVQVLPGAQVVAEASGLAARLAGADFVITGEGRCDSQTAKGKVVSVVIDAARRSDANPAVAVVSGEFRAPLPEGVTAVTLDELGDDVGVQEQLTRAGARAAEAYLRISTAQG</sequence>
<dbReference type="RefSeq" id="WP_108404284.1">
    <property type="nucleotide sequence ID" value="NZ_CP026948.1"/>
</dbReference>
<dbReference type="OrthoDB" id="9774290at2"/>
<evidence type="ECO:0000256" key="1">
    <source>
        <dbReference type="ARBA" id="ARBA00006284"/>
    </source>
</evidence>
<evidence type="ECO:0000313" key="6">
    <source>
        <dbReference type="Proteomes" id="UP000244754"/>
    </source>
</evidence>
<organism evidence="5 6">
    <name type="scientific">Corynebacterium liangguodongii</name>
    <dbReference type="NCBI Taxonomy" id="2079535"/>
    <lineage>
        <taxon>Bacteria</taxon>
        <taxon>Bacillati</taxon>
        <taxon>Actinomycetota</taxon>
        <taxon>Actinomycetes</taxon>
        <taxon>Mycobacteriales</taxon>
        <taxon>Corynebacteriaceae</taxon>
        <taxon>Corynebacterium</taxon>
    </lineage>
</organism>
<dbReference type="InterPro" id="IPR036129">
    <property type="entry name" value="Glycerate_kinase_sf"/>
</dbReference>
<dbReference type="PANTHER" id="PTHR21599:SF0">
    <property type="entry name" value="GLYCERATE KINASE"/>
    <property type="match status" value="1"/>
</dbReference>
<keyword evidence="6" id="KW-1185">Reference proteome</keyword>
<dbReference type="NCBIfam" id="TIGR00045">
    <property type="entry name" value="glycerate kinase"/>
    <property type="match status" value="1"/>
</dbReference>